<dbReference type="EMBL" id="CAMXCT030001780">
    <property type="protein sequence ID" value="CAL4780330.1"/>
    <property type="molecule type" value="Genomic_DNA"/>
</dbReference>
<dbReference type="InterPro" id="IPR036259">
    <property type="entry name" value="MFS_trans_sf"/>
</dbReference>
<feature type="transmembrane region" description="Helical" evidence="1">
    <location>
        <begin position="177"/>
        <end position="195"/>
    </location>
</feature>
<feature type="transmembrane region" description="Helical" evidence="1">
    <location>
        <begin position="132"/>
        <end position="157"/>
    </location>
</feature>
<keyword evidence="1" id="KW-0812">Transmembrane</keyword>
<evidence type="ECO:0008006" key="5">
    <source>
        <dbReference type="Google" id="ProtNLM"/>
    </source>
</evidence>
<comment type="caution">
    <text evidence="2">The sequence shown here is derived from an EMBL/GenBank/DDBJ whole genome shotgun (WGS) entry which is preliminary data.</text>
</comment>
<feature type="transmembrane region" description="Helical" evidence="1">
    <location>
        <begin position="306"/>
        <end position="330"/>
    </location>
</feature>
<name>A0A9P1FY81_9DINO</name>
<keyword evidence="1" id="KW-0472">Membrane</keyword>
<evidence type="ECO:0000313" key="3">
    <source>
        <dbReference type="EMBL" id="CAL4780330.1"/>
    </source>
</evidence>
<dbReference type="Proteomes" id="UP001152797">
    <property type="component" value="Unassembled WGS sequence"/>
</dbReference>
<proteinExistence type="predicted"/>
<gene>
    <name evidence="2" type="ORF">C1SCF055_LOCUS19803</name>
</gene>
<dbReference type="EMBL" id="CAMXCT010001780">
    <property type="protein sequence ID" value="CAI3993018.1"/>
    <property type="molecule type" value="Genomic_DNA"/>
</dbReference>
<dbReference type="AlphaFoldDB" id="A0A9P1FY81"/>
<organism evidence="2">
    <name type="scientific">Cladocopium goreaui</name>
    <dbReference type="NCBI Taxonomy" id="2562237"/>
    <lineage>
        <taxon>Eukaryota</taxon>
        <taxon>Sar</taxon>
        <taxon>Alveolata</taxon>
        <taxon>Dinophyceae</taxon>
        <taxon>Suessiales</taxon>
        <taxon>Symbiodiniaceae</taxon>
        <taxon>Cladocopium</taxon>
    </lineage>
</organism>
<reference evidence="2" key="1">
    <citation type="submission" date="2022-10" db="EMBL/GenBank/DDBJ databases">
        <authorList>
            <person name="Chen Y."/>
            <person name="Dougan E. K."/>
            <person name="Chan C."/>
            <person name="Rhodes N."/>
            <person name="Thang M."/>
        </authorList>
    </citation>
    <scope>NUCLEOTIDE SEQUENCE</scope>
</reference>
<keyword evidence="4" id="KW-1185">Reference proteome</keyword>
<evidence type="ECO:0000313" key="4">
    <source>
        <dbReference type="Proteomes" id="UP001152797"/>
    </source>
</evidence>
<sequence length="362" mass="39429">MPRLVPATTLRTPPLAMLRQTSRLAPALRRILFQPAAPSATVSGQEHMDEIDRRRQTMRTGFSALSKMTALSQAGENFRHHFGTSTALLPEIVGATGQQAVMRTQLEDADGTAQKPVRAGLSAIPKNTRLPALLLALCAGCNLTAYAIEFATFAIYFKQVHKWNEAKLAGVAQTAGDLMAAVSMQVIPVLIGSRYNRDEAGCLRRFFHNIMSQPYYLSFALATWVIFHIGLCCPVLAVAIVAQVLMGTTFVYASKWINDMNTFYSMGNSTTFLSLQVICRNAEAFGGAAAGAVGIWLFTLDPLAPFAFAASLCGVTFLIYTVGFCGRLGFGDDIETAEEKRARRKGVKRATDLHQGNTTEIY</sequence>
<reference evidence="3 4" key="2">
    <citation type="submission" date="2024-05" db="EMBL/GenBank/DDBJ databases">
        <authorList>
            <person name="Chen Y."/>
            <person name="Shah S."/>
            <person name="Dougan E. K."/>
            <person name="Thang M."/>
            <person name="Chan C."/>
        </authorList>
    </citation>
    <scope>NUCLEOTIDE SEQUENCE [LARGE SCALE GENOMIC DNA]</scope>
</reference>
<evidence type="ECO:0000313" key="2">
    <source>
        <dbReference type="EMBL" id="CAI3993018.1"/>
    </source>
</evidence>
<dbReference type="SUPFAM" id="SSF103473">
    <property type="entry name" value="MFS general substrate transporter"/>
    <property type="match status" value="1"/>
</dbReference>
<protein>
    <recommendedName>
        <fullName evidence="5">Solute carrier family 40 protein</fullName>
    </recommendedName>
</protein>
<feature type="transmembrane region" description="Helical" evidence="1">
    <location>
        <begin position="216"/>
        <end position="246"/>
    </location>
</feature>
<accession>A0A9P1FY81</accession>
<evidence type="ECO:0000256" key="1">
    <source>
        <dbReference type="SAM" id="Phobius"/>
    </source>
</evidence>
<dbReference type="EMBL" id="CAMXCT020001780">
    <property type="protein sequence ID" value="CAL1146393.1"/>
    <property type="molecule type" value="Genomic_DNA"/>
</dbReference>
<keyword evidence="1" id="KW-1133">Transmembrane helix</keyword>